<dbReference type="EMBL" id="CP097510">
    <property type="protein sequence ID" value="URE34472.1"/>
    <property type="molecule type" value="Genomic_DNA"/>
</dbReference>
<reference evidence="2" key="1">
    <citation type="submission" date="2022-05" db="EMBL/GenBank/DDBJ databases">
        <title>The Musa troglodytarum L. genome provides insights into the mechanism of non-climacteric behaviour and enrichment of carotenoids.</title>
        <authorList>
            <person name="Wang J."/>
        </authorList>
    </citation>
    <scope>NUCLEOTIDE SEQUENCE</scope>
    <source>
        <tissue evidence="2">Leaf</tissue>
    </source>
</reference>
<evidence type="ECO:0000313" key="2">
    <source>
        <dbReference type="EMBL" id="URE34472.1"/>
    </source>
</evidence>
<protein>
    <submittedName>
        <fullName evidence="2">Uncharacterized protein</fullName>
    </submittedName>
</protein>
<organism evidence="2 3">
    <name type="scientific">Musa troglodytarum</name>
    <name type="common">fe'i banana</name>
    <dbReference type="NCBI Taxonomy" id="320322"/>
    <lineage>
        <taxon>Eukaryota</taxon>
        <taxon>Viridiplantae</taxon>
        <taxon>Streptophyta</taxon>
        <taxon>Embryophyta</taxon>
        <taxon>Tracheophyta</taxon>
        <taxon>Spermatophyta</taxon>
        <taxon>Magnoliopsida</taxon>
        <taxon>Liliopsida</taxon>
        <taxon>Zingiberales</taxon>
        <taxon>Musaceae</taxon>
        <taxon>Musa</taxon>
    </lineage>
</organism>
<evidence type="ECO:0000313" key="1">
    <source>
        <dbReference type="EMBL" id="URE34133.1"/>
    </source>
</evidence>
<accession>A0A9E7HQD1</accession>
<dbReference type="Proteomes" id="UP001055439">
    <property type="component" value="Chromosome 8"/>
</dbReference>
<gene>
    <name evidence="1" type="ORF">MUK42_07490</name>
    <name evidence="2" type="ORF">MUK42_36671</name>
</gene>
<dbReference type="EMBL" id="CP097510">
    <property type="protein sequence ID" value="URE34133.1"/>
    <property type="molecule type" value="Genomic_DNA"/>
</dbReference>
<dbReference type="OrthoDB" id="1880037at2759"/>
<keyword evidence="3" id="KW-1185">Reference proteome</keyword>
<evidence type="ECO:0000313" key="3">
    <source>
        <dbReference type="Proteomes" id="UP001055439"/>
    </source>
</evidence>
<proteinExistence type="predicted"/>
<name>A0A9E7HQD1_9LILI</name>
<dbReference type="AlphaFoldDB" id="A0A9E7HQD1"/>
<sequence length="150" mass="17156">MRLVVFVRATRNRRRRRRRTLLLRPAIGADQELPRRRRLAGEDSLRVRQGLEGGAEEELVESGVEEVARFVVEPPRPVLHLITDVISGITILHLHHAQTAESERGVQRGVSSTEHYVASHENCMMCMPLTSYVFCACNLRPLCEELHRLI</sequence>